<dbReference type="GO" id="GO:0042450">
    <property type="term" value="P:L-arginine biosynthetic process via ornithine"/>
    <property type="evidence" value="ECO:0007669"/>
    <property type="project" value="UniProtKB-UniRule"/>
</dbReference>
<dbReference type="GO" id="GO:0003991">
    <property type="term" value="F:acetylglutamate kinase activity"/>
    <property type="evidence" value="ECO:0007669"/>
    <property type="project" value="UniProtKB-UniRule"/>
</dbReference>
<dbReference type="Proteomes" id="UP001055804">
    <property type="component" value="Unassembled WGS sequence"/>
</dbReference>
<dbReference type="NCBIfam" id="TIGR00761">
    <property type="entry name" value="argB"/>
    <property type="match status" value="1"/>
</dbReference>
<keyword evidence="5 9" id="KW-0547">Nucleotide-binding</keyword>
<feature type="site" description="Transition state stabilizer" evidence="9">
    <location>
        <position position="46"/>
    </location>
</feature>
<dbReference type="RefSeq" id="WP_269333727.1">
    <property type="nucleotide sequence ID" value="NZ_JAMZFT010000004.1"/>
</dbReference>
<dbReference type="InterPro" id="IPR001057">
    <property type="entry name" value="Glu/AcGlu_kinase"/>
</dbReference>
<dbReference type="InterPro" id="IPR037528">
    <property type="entry name" value="ArgB"/>
</dbReference>
<keyword evidence="3 9" id="KW-0028">Amino-acid biosynthesis</keyword>
<organism evidence="11 12">
    <name type="scientific">Futiania mangrovi</name>
    <dbReference type="NCBI Taxonomy" id="2959716"/>
    <lineage>
        <taxon>Bacteria</taxon>
        <taxon>Pseudomonadati</taxon>
        <taxon>Pseudomonadota</taxon>
        <taxon>Alphaproteobacteria</taxon>
        <taxon>Futianiales</taxon>
        <taxon>Futianiaceae</taxon>
        <taxon>Futiania</taxon>
    </lineage>
</organism>
<dbReference type="PRINTS" id="PR00474">
    <property type="entry name" value="GLU5KINASE"/>
</dbReference>
<evidence type="ECO:0000256" key="2">
    <source>
        <dbReference type="ARBA" id="ARBA00022571"/>
    </source>
</evidence>
<name>A0A9J6PC39_9PROT</name>
<dbReference type="Gene3D" id="3.40.1160.10">
    <property type="entry name" value="Acetylglutamate kinase-like"/>
    <property type="match status" value="1"/>
</dbReference>
<keyword evidence="7 9" id="KW-0067">ATP-binding</keyword>
<evidence type="ECO:0000256" key="4">
    <source>
        <dbReference type="ARBA" id="ARBA00022679"/>
    </source>
</evidence>
<dbReference type="SUPFAM" id="SSF53633">
    <property type="entry name" value="Carbamate kinase-like"/>
    <property type="match status" value="1"/>
</dbReference>
<proteinExistence type="inferred from homology"/>
<dbReference type="AlphaFoldDB" id="A0A9J6PC39"/>
<feature type="binding site" evidence="9">
    <location>
        <position position="103"/>
    </location>
    <ligand>
        <name>substrate</name>
    </ligand>
</feature>
<evidence type="ECO:0000256" key="7">
    <source>
        <dbReference type="ARBA" id="ARBA00022840"/>
    </source>
</evidence>
<evidence type="ECO:0000256" key="8">
    <source>
        <dbReference type="ARBA" id="ARBA00048141"/>
    </source>
</evidence>
<keyword evidence="12" id="KW-1185">Reference proteome</keyword>
<evidence type="ECO:0000259" key="10">
    <source>
        <dbReference type="Pfam" id="PF00696"/>
    </source>
</evidence>
<comment type="caution">
    <text evidence="11">The sequence shown here is derived from an EMBL/GenBank/DDBJ whole genome shotgun (WGS) entry which is preliminary data.</text>
</comment>
<evidence type="ECO:0000313" key="12">
    <source>
        <dbReference type="Proteomes" id="UP001055804"/>
    </source>
</evidence>
<dbReference type="GO" id="GO:0005524">
    <property type="term" value="F:ATP binding"/>
    <property type="evidence" value="ECO:0007669"/>
    <property type="project" value="UniProtKB-UniRule"/>
</dbReference>
<sequence length="312" mass="33331">MTTHSDAKHDNRDDRQRTRDWVATARTLSEALPFLQRYERKIVVIKYGGHAMGDAERSREFARDIVLMKQVGINPIVVHGGGPQIGEMLERLRIQSTFVDGLRVTDEAIVDVVEMVLAGSINKQIVTAINGAGGKAVGLCGKDGNLVRAKKLLRTRKDPESNIEKVIDLGFVGEPDQVNPAVLEAFFGSDIIPVIAPIGVGANGETFNINADTVAGAIAAAVGAMRLLLLTDVPGVKDKDGHVIPEMTLAQAEAAIADGTVTGGMIPKLETCIDAARRGVEAVVVLDGRVPHAVLLELFTEHGAGTLIRRTD</sequence>
<evidence type="ECO:0000313" key="11">
    <source>
        <dbReference type="EMBL" id="MCP1337764.1"/>
    </source>
</evidence>
<dbReference type="HAMAP" id="MF_00082">
    <property type="entry name" value="ArgB"/>
    <property type="match status" value="1"/>
</dbReference>
<keyword evidence="9" id="KW-0963">Cytoplasm</keyword>
<keyword evidence="6 9" id="KW-0418">Kinase</keyword>
<dbReference type="InterPro" id="IPR041727">
    <property type="entry name" value="NAGK-C"/>
</dbReference>
<dbReference type="InterPro" id="IPR036393">
    <property type="entry name" value="AceGlu_kinase-like_sf"/>
</dbReference>
<protein>
    <recommendedName>
        <fullName evidence="9">Acetylglutamate kinase</fullName>
        <ecNumber evidence="9">2.7.2.8</ecNumber>
    </recommendedName>
    <alternativeName>
        <fullName evidence="9">N-acetyl-L-glutamate 5-phosphotransferase</fullName>
    </alternativeName>
    <alternativeName>
        <fullName evidence="9">NAG kinase</fullName>
        <shortName evidence="9">NAGK</shortName>
    </alternativeName>
</protein>
<dbReference type="Pfam" id="PF00696">
    <property type="entry name" value="AA_kinase"/>
    <property type="match status" value="1"/>
</dbReference>
<evidence type="ECO:0000256" key="3">
    <source>
        <dbReference type="ARBA" id="ARBA00022605"/>
    </source>
</evidence>
<feature type="binding site" evidence="9">
    <location>
        <position position="208"/>
    </location>
    <ligand>
        <name>substrate</name>
    </ligand>
</feature>
<dbReference type="PANTHER" id="PTHR23342">
    <property type="entry name" value="N-ACETYLGLUTAMATE SYNTHASE"/>
    <property type="match status" value="1"/>
</dbReference>
<dbReference type="PIRSF" id="PIRSF000728">
    <property type="entry name" value="NAGK"/>
    <property type="match status" value="1"/>
</dbReference>
<comment type="function">
    <text evidence="9">Catalyzes the ATP-dependent phosphorylation of N-acetyl-L-glutamate.</text>
</comment>
<dbReference type="GO" id="GO:0005737">
    <property type="term" value="C:cytoplasm"/>
    <property type="evidence" value="ECO:0007669"/>
    <property type="project" value="UniProtKB-SubCell"/>
</dbReference>
<keyword evidence="2 9" id="KW-0055">Arginine biosynthesis</keyword>
<keyword evidence="4 9" id="KW-0808">Transferase</keyword>
<dbReference type="EC" id="2.7.2.8" evidence="9"/>
<feature type="site" description="Transition state stabilizer" evidence="9">
    <location>
        <position position="268"/>
    </location>
</feature>
<evidence type="ECO:0000256" key="6">
    <source>
        <dbReference type="ARBA" id="ARBA00022777"/>
    </source>
</evidence>
<dbReference type="FunFam" id="3.40.1160.10:FF:000004">
    <property type="entry name" value="Acetylglutamate kinase"/>
    <property type="match status" value="1"/>
</dbReference>
<comment type="similarity">
    <text evidence="9">Belongs to the acetylglutamate kinase family. ArgB subfamily.</text>
</comment>
<dbReference type="InterPro" id="IPR001048">
    <property type="entry name" value="Asp/Glu/Uridylate_kinase"/>
</dbReference>
<evidence type="ECO:0000256" key="1">
    <source>
        <dbReference type="ARBA" id="ARBA00004828"/>
    </source>
</evidence>
<comment type="subcellular location">
    <subcellularLocation>
        <location evidence="9">Cytoplasm</location>
    </subcellularLocation>
</comment>
<dbReference type="CDD" id="cd04250">
    <property type="entry name" value="AAK_NAGK-C"/>
    <property type="match status" value="1"/>
</dbReference>
<gene>
    <name evidence="9 11" type="primary">argB</name>
    <name evidence="11" type="ORF">NJQ99_15180</name>
</gene>
<evidence type="ECO:0000256" key="5">
    <source>
        <dbReference type="ARBA" id="ARBA00022741"/>
    </source>
</evidence>
<dbReference type="EMBL" id="JAMZFT010000004">
    <property type="protein sequence ID" value="MCP1337764.1"/>
    <property type="molecule type" value="Genomic_DNA"/>
</dbReference>
<evidence type="ECO:0000256" key="9">
    <source>
        <dbReference type="HAMAP-Rule" id="MF_00082"/>
    </source>
</evidence>
<dbReference type="PANTHER" id="PTHR23342:SF0">
    <property type="entry name" value="N-ACETYLGLUTAMATE SYNTHASE, MITOCHONDRIAL"/>
    <property type="match status" value="1"/>
</dbReference>
<comment type="pathway">
    <text evidence="1 9">Amino-acid biosynthesis; L-arginine biosynthesis; N(2)-acetyl-L-ornithine from L-glutamate: step 2/4.</text>
</comment>
<feature type="binding site" evidence="9">
    <location>
        <begin position="81"/>
        <end position="82"/>
    </location>
    <ligand>
        <name>substrate</name>
    </ligand>
</feature>
<comment type="catalytic activity">
    <reaction evidence="8 9">
        <text>N-acetyl-L-glutamate + ATP = N-acetyl-L-glutamyl 5-phosphate + ADP</text>
        <dbReference type="Rhea" id="RHEA:14629"/>
        <dbReference type="ChEBI" id="CHEBI:30616"/>
        <dbReference type="ChEBI" id="CHEBI:44337"/>
        <dbReference type="ChEBI" id="CHEBI:57936"/>
        <dbReference type="ChEBI" id="CHEBI:456216"/>
        <dbReference type="EC" id="2.7.2.8"/>
    </reaction>
</comment>
<reference evidence="11" key="1">
    <citation type="submission" date="2022-06" db="EMBL/GenBank/DDBJ databases">
        <title>Isolation and Genomics of Futiania mangrovii gen. nov., sp. nov., a Rare and Metabolically-versatile member in the Class Alphaproteobacteria.</title>
        <authorList>
            <person name="Liu L."/>
            <person name="Huang W.-C."/>
            <person name="Pan J."/>
            <person name="Li J."/>
            <person name="Huang Y."/>
            <person name="Du H."/>
            <person name="Liu Y."/>
            <person name="Li M."/>
        </authorList>
    </citation>
    <scope>NUCLEOTIDE SEQUENCE</scope>
    <source>
        <strain evidence="11">FT118</strain>
    </source>
</reference>
<feature type="domain" description="Aspartate/glutamate/uridylate kinase" evidence="10">
    <location>
        <begin position="41"/>
        <end position="286"/>
    </location>
</feature>
<dbReference type="InterPro" id="IPR004662">
    <property type="entry name" value="AcgluKinase_fam"/>
</dbReference>
<accession>A0A9J6PC39</accession>